<dbReference type="Pfam" id="PF00756">
    <property type="entry name" value="Esterase"/>
    <property type="match status" value="1"/>
</dbReference>
<dbReference type="GO" id="GO:0016787">
    <property type="term" value="F:hydrolase activity"/>
    <property type="evidence" value="ECO:0007669"/>
    <property type="project" value="UniProtKB-KW"/>
</dbReference>
<dbReference type="PANTHER" id="PTHR43037:SF5">
    <property type="entry name" value="FERULOYL ESTERASE"/>
    <property type="match status" value="1"/>
</dbReference>
<keyword evidence="2" id="KW-0378">Hydrolase</keyword>
<dbReference type="InterPro" id="IPR029058">
    <property type="entry name" value="AB_hydrolase_fold"/>
</dbReference>
<gene>
    <name evidence="4" type="ORF">FBZ90_103256</name>
</gene>
<feature type="chain" id="PRO_5021950463" evidence="3">
    <location>
        <begin position="23"/>
        <end position="258"/>
    </location>
</feature>
<dbReference type="InterPro" id="IPR000801">
    <property type="entry name" value="Esterase-like"/>
</dbReference>
<dbReference type="AlphaFoldDB" id="A0A560HFE3"/>
<evidence type="ECO:0000256" key="3">
    <source>
        <dbReference type="SAM" id="SignalP"/>
    </source>
</evidence>
<evidence type="ECO:0000256" key="2">
    <source>
        <dbReference type="ARBA" id="ARBA00022801"/>
    </source>
</evidence>
<dbReference type="SUPFAM" id="SSF53474">
    <property type="entry name" value="alpha/beta-Hydrolases"/>
    <property type="match status" value="1"/>
</dbReference>
<accession>A0A560HFE3</accession>
<organism evidence="4 5">
    <name type="scientific">Nitrospirillum amazonense</name>
    <dbReference type="NCBI Taxonomy" id="28077"/>
    <lineage>
        <taxon>Bacteria</taxon>
        <taxon>Pseudomonadati</taxon>
        <taxon>Pseudomonadota</taxon>
        <taxon>Alphaproteobacteria</taxon>
        <taxon>Rhodospirillales</taxon>
        <taxon>Azospirillaceae</taxon>
        <taxon>Nitrospirillum</taxon>
    </lineage>
</organism>
<keyword evidence="1 3" id="KW-0732">Signal</keyword>
<evidence type="ECO:0000256" key="1">
    <source>
        <dbReference type="ARBA" id="ARBA00022729"/>
    </source>
</evidence>
<protein>
    <submittedName>
        <fullName evidence="4">Putative esterase</fullName>
    </submittedName>
</protein>
<dbReference type="PANTHER" id="PTHR43037">
    <property type="entry name" value="UNNAMED PRODUCT-RELATED"/>
    <property type="match status" value="1"/>
</dbReference>
<reference evidence="4 5" key="1">
    <citation type="submission" date="2019-06" db="EMBL/GenBank/DDBJ databases">
        <title>Genomic Encyclopedia of Type Strains, Phase IV (KMG-V): Genome sequencing to study the core and pangenomes of soil and plant-associated prokaryotes.</title>
        <authorList>
            <person name="Whitman W."/>
        </authorList>
    </citation>
    <scope>NUCLEOTIDE SEQUENCE [LARGE SCALE GENOMIC DNA]</scope>
    <source>
        <strain evidence="4 5">BR 11622</strain>
    </source>
</reference>
<dbReference type="Proteomes" id="UP000315751">
    <property type="component" value="Unassembled WGS sequence"/>
</dbReference>
<sequence length="258" mass="28051">MRGRVVWVLACLPLLLTVLARADDVVHLTARPQVTPVAAEEAVGPVRLDDGMVLIPRSYRPGQPLPLLVMLHGASQRGADMVARLAPLAETRGVIIAAPDSRDYTWDMLAARKHETDERWGPRYGSDPARIDTFLARVFARYAVDPARVALAGFSDGATYALSLGPENLGLFPTLIAFSPGHIAPLHTQGTLSDGGQRRVFISHGTADRVLPLEETARATVPAFKRRGFLVDLRVFEGGHAMPPEVVESALDWWLGRG</sequence>
<evidence type="ECO:0000313" key="4">
    <source>
        <dbReference type="EMBL" id="TWB44349.1"/>
    </source>
</evidence>
<comment type="caution">
    <text evidence="4">The sequence shown here is derived from an EMBL/GenBank/DDBJ whole genome shotgun (WGS) entry which is preliminary data.</text>
</comment>
<feature type="signal peptide" evidence="3">
    <location>
        <begin position="1"/>
        <end position="22"/>
    </location>
</feature>
<proteinExistence type="predicted"/>
<name>A0A560HFE3_9PROT</name>
<dbReference type="OrthoDB" id="9767239at2"/>
<dbReference type="RefSeq" id="WP_145730164.1">
    <property type="nucleotide sequence ID" value="NZ_VITR01000003.1"/>
</dbReference>
<dbReference type="InterPro" id="IPR050955">
    <property type="entry name" value="Plant_Biomass_Hydrol_Est"/>
</dbReference>
<keyword evidence="5" id="KW-1185">Reference proteome</keyword>
<dbReference type="EMBL" id="VITR01000003">
    <property type="protein sequence ID" value="TWB44349.1"/>
    <property type="molecule type" value="Genomic_DNA"/>
</dbReference>
<dbReference type="Gene3D" id="3.40.50.1820">
    <property type="entry name" value="alpha/beta hydrolase"/>
    <property type="match status" value="1"/>
</dbReference>
<evidence type="ECO:0000313" key="5">
    <source>
        <dbReference type="Proteomes" id="UP000315751"/>
    </source>
</evidence>